<sequence length="90" mass="9537">MLAMIPPQVLIVLSARFCRTMREYQGLSYALALKHLGVVRQLMYTVAVAMGLAPRALGAGDTEAFGEAVGSDHLAESSVGEFILGSGKPE</sequence>
<accession>A0A3N0E4F1</accession>
<organism evidence="1 2">
    <name type="scientific">Halostreptopolyspora alba</name>
    <dbReference type="NCBI Taxonomy" id="2487137"/>
    <lineage>
        <taxon>Bacteria</taxon>
        <taxon>Bacillati</taxon>
        <taxon>Actinomycetota</taxon>
        <taxon>Actinomycetes</taxon>
        <taxon>Streptosporangiales</taxon>
        <taxon>Nocardiopsidaceae</taxon>
        <taxon>Halostreptopolyspora</taxon>
    </lineage>
</organism>
<name>A0A3N0E4F1_9ACTN</name>
<evidence type="ECO:0000313" key="1">
    <source>
        <dbReference type="EMBL" id="RNL82700.1"/>
    </source>
</evidence>
<comment type="caution">
    <text evidence="1">The sequence shown here is derived from an EMBL/GenBank/DDBJ whole genome shotgun (WGS) entry which is preliminary data.</text>
</comment>
<proteinExistence type="predicted"/>
<dbReference type="GO" id="GO:0016491">
    <property type="term" value="F:oxidoreductase activity"/>
    <property type="evidence" value="ECO:0007669"/>
    <property type="project" value="InterPro"/>
</dbReference>
<dbReference type="Gene3D" id="3.40.109.10">
    <property type="entry name" value="NADH Oxidase"/>
    <property type="match status" value="1"/>
</dbReference>
<reference evidence="1 2" key="1">
    <citation type="submission" date="2018-11" db="EMBL/GenBank/DDBJ databases">
        <title>The genome draft of YIM 96095.</title>
        <authorList>
            <person name="Tang S.-K."/>
            <person name="Chunyu W.-X."/>
            <person name="Feng Y.-Z."/>
        </authorList>
    </citation>
    <scope>NUCLEOTIDE SEQUENCE [LARGE SCALE GENOMIC DNA]</scope>
    <source>
        <strain evidence="1 2">YIM 96095</strain>
    </source>
</reference>
<evidence type="ECO:0008006" key="3">
    <source>
        <dbReference type="Google" id="ProtNLM"/>
    </source>
</evidence>
<dbReference type="AlphaFoldDB" id="A0A3N0E4F1"/>
<gene>
    <name evidence="1" type="ORF">EFW17_18640</name>
</gene>
<protein>
    <recommendedName>
        <fullName evidence="3">Nitroreductase domain-containing protein</fullName>
    </recommendedName>
</protein>
<dbReference type="Proteomes" id="UP000269198">
    <property type="component" value="Unassembled WGS sequence"/>
</dbReference>
<keyword evidence="2" id="KW-1185">Reference proteome</keyword>
<dbReference type="InterPro" id="IPR000415">
    <property type="entry name" value="Nitroreductase-like"/>
</dbReference>
<dbReference type="EMBL" id="RJMB01000021">
    <property type="protein sequence ID" value="RNL82700.1"/>
    <property type="molecule type" value="Genomic_DNA"/>
</dbReference>
<evidence type="ECO:0000313" key="2">
    <source>
        <dbReference type="Proteomes" id="UP000269198"/>
    </source>
</evidence>